<keyword evidence="1" id="KW-0813">Transport</keyword>
<dbReference type="AlphaFoldDB" id="F0QUP7"/>
<dbReference type="GeneID" id="10288149"/>
<dbReference type="HOGENOM" id="CLU_023081_6_0_2"/>
<keyword evidence="9" id="KW-1185">Reference proteome</keyword>
<dbReference type="PANTHER" id="PTHR43551:SF1">
    <property type="entry name" value="HETERODISULFIDE REDUCTASE"/>
    <property type="match status" value="1"/>
</dbReference>
<dbReference type="GO" id="GO:0046872">
    <property type="term" value="F:metal ion binding"/>
    <property type="evidence" value="ECO:0007669"/>
    <property type="project" value="UniProtKB-KW"/>
</dbReference>
<dbReference type="InterPro" id="IPR009051">
    <property type="entry name" value="Helical_ferredxn"/>
</dbReference>
<sequence>MSFDKVFRERPFKWGDVSNFMHYLADEKLVSRLHEAIKFRQQVTTDEKKVEYFRRRLLEEYENNKNVRMAVDVCVHCGQCLNACPTYITTGDPYNSPLGRAELIRAVIKADKVSGKLFGRAVGAVKKIDMNYIKKIYTYYWLCLICRRCGYACPLGVEQTDVTRVVRGILYEIGMASRFTALTVDAHWKSGNNMNLTPGAVKSIIDFVVNEIKQERGIELKVKIDEPAYALLLPSSADYFMNMETLKGYLLFLYAIGIDYTLSTKAAETANFGLFLHPKHLQGLAEKYVNVARELGVKLVIAGECGHAWRAHKNYTLPRLREYGIELVHIHHLVAKAIREGKIKLNPEANGDIVYMYQDPCQYARGGDLTEEPRFILSHVAKRWVDPEHNRSWTWCCGGQGGNLTDEVVPLVTQYARLWYEEALKKDAQWVIRPCSICKAQLSHVVPYLNKMYGKEIKYSGLMDLVYRALVI</sequence>
<protein>
    <submittedName>
        <fullName evidence="8">Dissimilatory sulfite reductase subunit D</fullName>
    </submittedName>
</protein>
<name>F0QUP7_VULM7</name>
<dbReference type="RefSeq" id="WP_013603871.1">
    <property type="nucleotide sequence ID" value="NC_015151.1"/>
</dbReference>
<dbReference type="STRING" id="985053.VMUT_0497"/>
<keyword evidence="6" id="KW-0411">Iron-sulfur</keyword>
<dbReference type="Gene3D" id="1.10.1060.10">
    <property type="entry name" value="Alpha-helical ferredoxin"/>
    <property type="match status" value="1"/>
</dbReference>
<accession>F0QUP7</accession>
<dbReference type="Pfam" id="PF13183">
    <property type="entry name" value="Fer4_8"/>
    <property type="match status" value="1"/>
</dbReference>
<keyword evidence="4" id="KW-0249">Electron transport</keyword>
<dbReference type="Pfam" id="PF02754">
    <property type="entry name" value="CCG"/>
    <property type="match status" value="1"/>
</dbReference>
<dbReference type="PANTHER" id="PTHR43551">
    <property type="entry name" value="FUMARATE REDUCTASE IRON-SULFUR SUBUNIT"/>
    <property type="match status" value="1"/>
</dbReference>
<dbReference type="GO" id="GO:0016491">
    <property type="term" value="F:oxidoreductase activity"/>
    <property type="evidence" value="ECO:0007669"/>
    <property type="project" value="UniProtKB-ARBA"/>
</dbReference>
<dbReference type="Proteomes" id="UP000007485">
    <property type="component" value="Chromosome"/>
</dbReference>
<feature type="domain" description="4Fe-4S ferredoxin-type" evidence="7">
    <location>
        <begin position="65"/>
        <end position="94"/>
    </location>
</feature>
<keyword evidence="5" id="KW-0408">Iron</keyword>
<gene>
    <name evidence="8" type="ordered locus">VMUT_0497</name>
</gene>
<dbReference type="GO" id="GO:0051539">
    <property type="term" value="F:4 iron, 4 sulfur cluster binding"/>
    <property type="evidence" value="ECO:0007669"/>
    <property type="project" value="UniProtKB-KW"/>
</dbReference>
<evidence type="ECO:0000256" key="3">
    <source>
        <dbReference type="ARBA" id="ARBA00022723"/>
    </source>
</evidence>
<dbReference type="InterPro" id="IPR017896">
    <property type="entry name" value="4Fe4S_Fe-S-bd"/>
</dbReference>
<dbReference type="InterPro" id="IPR004017">
    <property type="entry name" value="Cys_rich_dom"/>
</dbReference>
<reference evidence="8 9" key="1">
    <citation type="journal article" date="2011" name="J. Bacteriol.">
        <title>Complete genome sequence of 'Vulcanisaeta moutnovskia' strain 768-28, a novel member of the hyperthermophilic crenarchaeal genus vulcanisaeta.</title>
        <authorList>
            <person name="Gumerov V.M."/>
            <person name="Mardanov A.V."/>
            <person name="Beletsky A.V."/>
            <person name="Prokofeva M.I."/>
            <person name="Bonch-Osmolovskaya E.A."/>
            <person name="Ravin N.V."/>
            <person name="Skryabin K.G."/>
        </authorList>
    </citation>
    <scope>NUCLEOTIDE SEQUENCE [LARGE SCALE GENOMIC DNA]</scope>
    <source>
        <strain evidence="8 9">768-28</strain>
    </source>
</reference>
<dbReference type="SUPFAM" id="SSF46548">
    <property type="entry name" value="alpha-helical ferredoxin"/>
    <property type="match status" value="1"/>
</dbReference>
<dbReference type="InterPro" id="IPR017900">
    <property type="entry name" value="4Fe4S_Fe_S_CS"/>
</dbReference>
<dbReference type="PROSITE" id="PS00198">
    <property type="entry name" value="4FE4S_FER_1"/>
    <property type="match status" value="2"/>
</dbReference>
<evidence type="ECO:0000256" key="1">
    <source>
        <dbReference type="ARBA" id="ARBA00022448"/>
    </source>
</evidence>
<evidence type="ECO:0000256" key="2">
    <source>
        <dbReference type="ARBA" id="ARBA00022485"/>
    </source>
</evidence>
<evidence type="ECO:0000256" key="5">
    <source>
        <dbReference type="ARBA" id="ARBA00023004"/>
    </source>
</evidence>
<dbReference type="EMBL" id="CP002529">
    <property type="protein sequence ID" value="ADY00708.1"/>
    <property type="molecule type" value="Genomic_DNA"/>
</dbReference>
<proteinExistence type="predicted"/>
<organism evidence="8 9">
    <name type="scientific">Vulcanisaeta moutnovskia (strain 768-28)</name>
    <dbReference type="NCBI Taxonomy" id="985053"/>
    <lineage>
        <taxon>Archaea</taxon>
        <taxon>Thermoproteota</taxon>
        <taxon>Thermoprotei</taxon>
        <taxon>Thermoproteales</taxon>
        <taxon>Thermoproteaceae</taxon>
        <taxon>Vulcanisaeta</taxon>
    </lineage>
</organism>
<evidence type="ECO:0000256" key="4">
    <source>
        <dbReference type="ARBA" id="ARBA00022982"/>
    </source>
</evidence>
<evidence type="ECO:0000313" key="9">
    <source>
        <dbReference type="Proteomes" id="UP000007485"/>
    </source>
</evidence>
<evidence type="ECO:0000256" key="6">
    <source>
        <dbReference type="ARBA" id="ARBA00023014"/>
    </source>
</evidence>
<dbReference type="PROSITE" id="PS51379">
    <property type="entry name" value="4FE4S_FER_2"/>
    <property type="match status" value="1"/>
</dbReference>
<dbReference type="KEGG" id="vmo:VMUT_0497"/>
<evidence type="ECO:0000259" key="7">
    <source>
        <dbReference type="PROSITE" id="PS51379"/>
    </source>
</evidence>
<keyword evidence="3" id="KW-0479">Metal-binding</keyword>
<dbReference type="eggNOG" id="arCOG00333">
    <property type="taxonomic scope" value="Archaea"/>
</dbReference>
<evidence type="ECO:0000313" key="8">
    <source>
        <dbReference type="EMBL" id="ADY00708.1"/>
    </source>
</evidence>
<keyword evidence="2" id="KW-0004">4Fe-4S</keyword>